<feature type="domain" description="MHC class I-like antigen recognition-like" evidence="2">
    <location>
        <begin position="3"/>
        <end position="69"/>
    </location>
</feature>
<dbReference type="EMBL" id="MF385016">
    <property type="protein sequence ID" value="ATA58230.1"/>
    <property type="molecule type" value="Genomic_DNA"/>
</dbReference>
<dbReference type="Proteomes" id="UP000290797">
    <property type="component" value="Segment"/>
</dbReference>
<keyword evidence="1" id="KW-0325">Glycoprotein</keyword>
<proteinExistence type="predicted"/>
<evidence type="ECO:0000256" key="1">
    <source>
        <dbReference type="ARBA" id="ARBA00023180"/>
    </source>
</evidence>
<protein>
    <submittedName>
        <fullName evidence="3">MHC Class I</fullName>
    </submittedName>
</protein>
<dbReference type="InterPro" id="IPR011161">
    <property type="entry name" value="MHC_I-like_Ag-recog"/>
</dbReference>
<dbReference type="SUPFAM" id="SSF54452">
    <property type="entry name" value="MHC antigen-recognition domain"/>
    <property type="match status" value="1"/>
</dbReference>
<reference evidence="3" key="1">
    <citation type="journal article" date="2018" name="Virology">
        <title>Isolation, characterization and prevalence of a novel Gammaherpesvirus in Eptesicus fuscus, the North American big brown bat.</title>
        <authorList>
            <person name="Subudhi S."/>
            <person name="Rapin N."/>
            <person name="Dorville N."/>
            <person name="Hill J.E."/>
            <person name="Town J."/>
            <person name="Willis C.K."/>
            <person name="Bollinger T.K."/>
            <person name="Misra V."/>
        </authorList>
    </citation>
    <scope>NUCLEOTIDE SEQUENCE</scope>
</reference>
<name>A0A2D1A3D4_9GAMA</name>
<keyword evidence="4" id="KW-1185">Reference proteome</keyword>
<evidence type="ECO:0000313" key="4">
    <source>
        <dbReference type="Proteomes" id="UP000290797"/>
    </source>
</evidence>
<dbReference type="InterPro" id="IPR011162">
    <property type="entry name" value="MHC_I/II-like_Ag-recog"/>
</dbReference>
<dbReference type="Pfam" id="PF00129">
    <property type="entry name" value="MHC_I"/>
    <property type="match status" value="1"/>
</dbReference>
<accession>A0A2D1A3D4</accession>
<dbReference type="Gene3D" id="3.30.500.10">
    <property type="entry name" value="MHC class I-like antigen recognition-like"/>
    <property type="match status" value="1"/>
</dbReference>
<dbReference type="InterPro" id="IPR037055">
    <property type="entry name" value="MHC_I-like_Ag-recog_sf"/>
</dbReference>
<evidence type="ECO:0000313" key="3">
    <source>
        <dbReference type="EMBL" id="ATA58230.1"/>
    </source>
</evidence>
<evidence type="ECO:0000259" key="2">
    <source>
        <dbReference type="Pfam" id="PF00129"/>
    </source>
</evidence>
<organism evidence="3">
    <name type="scientific">vespertilionid gammaherpesvirus 3</name>
    <dbReference type="NCBI Taxonomy" id="2846598"/>
    <lineage>
        <taxon>Viruses</taxon>
        <taxon>Duplodnaviria</taxon>
        <taxon>Heunggongvirae</taxon>
        <taxon>Peploviricota</taxon>
        <taxon>Herviviricetes</taxon>
        <taxon>Herpesvirales</taxon>
        <taxon>Orthoherpesviridae</taxon>
        <taxon>Gammaherpesvirinae</taxon>
        <taxon>Patagivirus</taxon>
        <taxon>Patagivirus vespertilionidgamma3</taxon>
    </lineage>
</organism>
<sequence>MIGGFSVYGANHRDVVVLNEKMTSWVPVCPNATRFAHLLESTRARENHRDFITYYCANILARYIAYGNDVINRIGRLLSPRSFPGGDSGCMSYLIFALPPPPAQKNQP</sequence>